<reference evidence="4" key="1">
    <citation type="submission" date="2024-02" db="UniProtKB">
        <authorList>
            <consortium name="WormBaseParasite"/>
        </authorList>
    </citation>
    <scope>IDENTIFICATION</scope>
</reference>
<feature type="compositionally biased region" description="Polar residues" evidence="2">
    <location>
        <begin position="1277"/>
        <end position="1292"/>
    </location>
</feature>
<dbReference type="InterPro" id="IPR015943">
    <property type="entry name" value="WD40/YVTN_repeat-like_dom_sf"/>
</dbReference>
<feature type="region of interest" description="Disordered" evidence="2">
    <location>
        <begin position="726"/>
        <end position="749"/>
    </location>
</feature>
<feature type="compositionally biased region" description="Polar residues" evidence="2">
    <location>
        <begin position="929"/>
        <end position="971"/>
    </location>
</feature>
<feature type="compositionally biased region" description="Basic and acidic residues" evidence="2">
    <location>
        <begin position="1089"/>
        <end position="1098"/>
    </location>
</feature>
<keyword evidence="1" id="KW-0853">WD repeat</keyword>
<feature type="region of interest" description="Disordered" evidence="2">
    <location>
        <begin position="889"/>
        <end position="971"/>
    </location>
</feature>
<dbReference type="PROSITE" id="PS50082">
    <property type="entry name" value="WD_REPEATS_2"/>
    <property type="match status" value="1"/>
</dbReference>
<proteinExistence type="predicted"/>
<feature type="region of interest" description="Disordered" evidence="2">
    <location>
        <begin position="992"/>
        <end position="1163"/>
    </location>
</feature>
<dbReference type="WBParaSite" id="MBELARI_LOCUS9587.1">
    <property type="protein sequence ID" value="MBELARI_LOCUS9587.1"/>
    <property type="gene ID" value="MBELARI_LOCUS9587"/>
</dbReference>
<dbReference type="Pfam" id="PF00400">
    <property type="entry name" value="WD40"/>
    <property type="match status" value="3"/>
</dbReference>
<feature type="compositionally biased region" description="Low complexity" evidence="2">
    <location>
        <begin position="1137"/>
        <end position="1149"/>
    </location>
</feature>
<feature type="compositionally biased region" description="Polar residues" evidence="2">
    <location>
        <begin position="1099"/>
        <end position="1115"/>
    </location>
</feature>
<dbReference type="InterPro" id="IPR036322">
    <property type="entry name" value="WD40_repeat_dom_sf"/>
</dbReference>
<dbReference type="PANTHER" id="PTHR45589">
    <property type="entry name" value="WD REPEAT DOMAIN 62, ISOFORM G"/>
    <property type="match status" value="1"/>
</dbReference>
<feature type="compositionally biased region" description="Polar residues" evidence="2">
    <location>
        <begin position="898"/>
        <end position="912"/>
    </location>
</feature>
<protein>
    <submittedName>
        <fullName evidence="4">Uncharacterized protein</fullName>
    </submittedName>
</protein>
<dbReference type="InterPro" id="IPR052779">
    <property type="entry name" value="WDR62"/>
</dbReference>
<dbReference type="InterPro" id="IPR001680">
    <property type="entry name" value="WD40_rpt"/>
</dbReference>
<evidence type="ECO:0000313" key="4">
    <source>
        <dbReference type="WBParaSite" id="MBELARI_LOCUS9587.1"/>
    </source>
</evidence>
<evidence type="ECO:0000256" key="1">
    <source>
        <dbReference type="PROSITE-ProRule" id="PRU00221"/>
    </source>
</evidence>
<evidence type="ECO:0000313" key="3">
    <source>
        <dbReference type="Proteomes" id="UP000887575"/>
    </source>
</evidence>
<feature type="repeat" description="WD" evidence="1">
    <location>
        <begin position="350"/>
        <end position="388"/>
    </location>
</feature>
<dbReference type="Gene3D" id="2.130.10.10">
    <property type="entry name" value="YVTN repeat-like/Quinoprotein amine dehydrogenase"/>
    <property type="match status" value="4"/>
</dbReference>
<feature type="region of interest" description="Disordered" evidence="2">
    <location>
        <begin position="842"/>
        <end position="874"/>
    </location>
</feature>
<dbReference type="Proteomes" id="UP000887575">
    <property type="component" value="Unassembled WGS sequence"/>
</dbReference>
<keyword evidence="3" id="KW-1185">Reference proteome</keyword>
<sequence>MSDEEAFLPLPLHAKLSDVIGCSSVSPNSLVVDEVSGQTAYITGSTITIVKQKQAHLLSSSRNPFTCLAFSRCGRFLASGENGHNPLIRIWEICDDEGRFIGRQITQMIGHSFGIIAMSFFGSSRPHLVSIGDQNDKMLIVWEWRSGKQITCCKLNNQVSGVAMSPDGFSFVTYGVKHAKMWTLEGEKLHGRSFILNDKRNCHFTSGIFLSENRFFAIADNAFVVEVVGKKLQNTYRFGHRRIYDIALFNEELLLVGCDSGMILALSLTCNESLRVEWTFPLPHYLGVDPSDATHDSVLDAENHPQNSLYPDVRSLSVHQSSQSISVLYSDRSLYVWKRSGEETVKMHSELGHVGGVNVVEVYPDRYPFLPSGTYVTGGSDGTVRFWNSAKDRQEPIIQTSLLPLRNVYSISLKKILYTSDDIQLLTEPADDSGMIPSTRFDSTDAIKSLRFSPDGRHLIIGRQNGCILVMDVTTMALILNMDAHESDVFALEFNDPGRSGVSLMASGSRDKLVHLYNVTQSYEYLQTLQDHQGGVVAIKFAAANDGTLRMFTLGTDKLIILWNFTGNMTTPFSRATVIKQGVAMSDMVVLPELNGFAVGCADRQIRIYSLSGKQLSGFSATGSDKGNTGNASFGKIIFDPSGSLCASVCDKMVQVIDVKAQKPLMILPGTGDSPTQLAFSNDLKNLIVCGSNGCIYTWRLSERLTQRLHTATRELVERIESRRVPTPDSVLGSGSDCVSEEHPVPTESLDSFQTSIGSTSFGSIDSIHLLGQIDPSRTFRVPARETGGLEVERRVESVIRHGGGSNFGQSGSNFDLTSEKDPEETPLAASLLYERAPKQYTSSKSMQNLRLPHHQQQESPRKPRTPRRQWADESQADFNSHSLLAGLIEGSHGGQKGQSSNHSSPTNPQFLNNNNNQENVYAMPMPSTFVSPPTNGNYTAPLSMQQRLGQARLSSSPKTVQSPFNRSDQQRVSLSKTFLNKGLSIALQPKPAQTVWSPHQASGSTSSSQLRETPQSRRTMSTLTGGLNGGMSGPPTGAVASAITRRQSTAGNNRISPSTSATSEKIRRSKTFGRMKDIQEQQPQQQTHQRETRRADDYSSSNLHLRSRSQSPNHLLSAGLLTPRRRDSDMSMQNHLSASSRALTSSRTNLNQPEGIRKSNQALDKLANMRSKLRQSTENIMGDEGAAGINGGLQAPSSVLRSKSIGNLRNGNQLEPFGTFDVEATKPKLGSSLGHSRLLARSMGNVSASEESAPKAQTASNQLAHTIQMLKKASNPDLTQPDQFEESTSFQDRLIRRGAVQKRVERYHPRNRPSNVNGRGTVGTSEESDSASNTSDASPMNGSLNGQAIGRRYFGVTGNRSSSSVESRGAVASSRRLFDPKHGSIGVNGGPTTPTRRGNYLASKLAGEGDVAPDLASDESARAPSTGPSDLLTQIPEKDQPMVRHVDAALKQALIAVDQALHAEKLLRESDVADRTRDALNEQCLKTLQQISGRVSTVLERSGVPSVDGGRRSTDDSLRYENQLYNLGNGLPTSTTTNPVDMNAFLAQHGNQLMELLKNNLAKSN</sequence>
<feature type="compositionally biased region" description="Polar residues" evidence="2">
    <location>
        <begin position="1313"/>
        <end position="1347"/>
    </location>
</feature>
<name>A0AAF3FR32_9BILA</name>
<dbReference type="GO" id="GO:0072686">
    <property type="term" value="C:mitotic spindle"/>
    <property type="evidence" value="ECO:0007669"/>
    <property type="project" value="TreeGrafter"/>
</dbReference>
<dbReference type="GO" id="GO:0007099">
    <property type="term" value="P:centriole replication"/>
    <property type="evidence" value="ECO:0007669"/>
    <property type="project" value="TreeGrafter"/>
</dbReference>
<evidence type="ECO:0000256" key="2">
    <source>
        <dbReference type="SAM" id="MobiDB-lite"/>
    </source>
</evidence>
<accession>A0AAF3FR32</accession>
<dbReference type="PANTHER" id="PTHR45589:SF1">
    <property type="entry name" value="WD REPEAT DOMAIN 62, ISOFORM G"/>
    <property type="match status" value="1"/>
</dbReference>
<feature type="region of interest" description="Disordered" evidence="2">
    <location>
        <begin position="801"/>
        <end position="826"/>
    </location>
</feature>
<dbReference type="SUPFAM" id="SSF50978">
    <property type="entry name" value="WD40 repeat-like"/>
    <property type="match status" value="2"/>
</dbReference>
<dbReference type="SMART" id="SM00320">
    <property type="entry name" value="WD40"/>
    <property type="match status" value="12"/>
</dbReference>
<feature type="compositionally biased region" description="Polar residues" evidence="2">
    <location>
        <begin position="1045"/>
        <end position="1064"/>
    </location>
</feature>
<organism evidence="3 4">
    <name type="scientific">Mesorhabditis belari</name>
    <dbReference type="NCBI Taxonomy" id="2138241"/>
    <lineage>
        <taxon>Eukaryota</taxon>
        <taxon>Metazoa</taxon>
        <taxon>Ecdysozoa</taxon>
        <taxon>Nematoda</taxon>
        <taxon>Chromadorea</taxon>
        <taxon>Rhabditida</taxon>
        <taxon>Rhabditina</taxon>
        <taxon>Rhabditomorpha</taxon>
        <taxon>Rhabditoidea</taxon>
        <taxon>Rhabditidae</taxon>
        <taxon>Mesorhabditinae</taxon>
        <taxon>Mesorhabditis</taxon>
    </lineage>
</organism>
<feature type="compositionally biased region" description="Polar residues" evidence="2">
    <location>
        <begin position="995"/>
        <end position="1026"/>
    </location>
</feature>
<feature type="region of interest" description="Disordered" evidence="2">
    <location>
        <begin position="1411"/>
        <end position="1431"/>
    </location>
</feature>
<feature type="region of interest" description="Disordered" evidence="2">
    <location>
        <begin position="1275"/>
        <end position="1398"/>
    </location>
</feature>